<comment type="caution">
    <text evidence="9">The sequence shown here is derived from an EMBL/GenBank/DDBJ whole genome shotgun (WGS) entry which is preliminary data.</text>
</comment>
<dbReference type="RefSeq" id="WP_284252446.1">
    <property type="nucleotide sequence ID" value="NZ_BAAAQO010000003.1"/>
</dbReference>
<evidence type="ECO:0000259" key="8">
    <source>
        <dbReference type="Pfam" id="PF20239"/>
    </source>
</evidence>
<dbReference type="SUPFAM" id="SSF88946">
    <property type="entry name" value="Sigma2 domain of RNA polymerase sigma factors"/>
    <property type="match status" value="1"/>
</dbReference>
<evidence type="ECO:0000256" key="2">
    <source>
        <dbReference type="ARBA" id="ARBA00023015"/>
    </source>
</evidence>
<accession>A0ABQ6K476</accession>
<dbReference type="InterPro" id="IPR013324">
    <property type="entry name" value="RNA_pol_sigma_r3/r4-like"/>
</dbReference>
<evidence type="ECO:0000256" key="3">
    <source>
        <dbReference type="ARBA" id="ARBA00023082"/>
    </source>
</evidence>
<feature type="domain" description="DUF6596" evidence="8">
    <location>
        <begin position="187"/>
        <end position="285"/>
    </location>
</feature>
<keyword evidence="2 5" id="KW-0805">Transcription regulation</keyword>
<dbReference type="NCBIfam" id="TIGR02937">
    <property type="entry name" value="sigma70-ECF"/>
    <property type="match status" value="1"/>
</dbReference>
<evidence type="ECO:0000256" key="4">
    <source>
        <dbReference type="ARBA" id="ARBA00023163"/>
    </source>
</evidence>
<dbReference type="PROSITE" id="PS01063">
    <property type="entry name" value="SIGMA70_ECF"/>
    <property type="match status" value="1"/>
</dbReference>
<evidence type="ECO:0000259" key="7">
    <source>
        <dbReference type="Pfam" id="PF08281"/>
    </source>
</evidence>
<reference evidence="10" key="1">
    <citation type="journal article" date="2019" name="Int. J. Syst. Evol. Microbiol.">
        <title>The Global Catalogue of Microorganisms (GCM) 10K type strain sequencing project: providing services to taxonomists for standard genome sequencing and annotation.</title>
        <authorList>
            <consortium name="The Broad Institute Genomics Platform"/>
            <consortium name="The Broad Institute Genome Sequencing Center for Infectious Disease"/>
            <person name="Wu L."/>
            <person name="Ma J."/>
        </authorList>
    </citation>
    <scope>NUCLEOTIDE SEQUENCE [LARGE SCALE GENOMIC DNA]</scope>
    <source>
        <strain evidence="10">NBRC 108894</strain>
    </source>
</reference>
<dbReference type="Gene3D" id="1.10.1740.10">
    <property type="match status" value="1"/>
</dbReference>
<comment type="similarity">
    <text evidence="1 5">Belongs to the sigma-70 factor family. ECF subfamily.</text>
</comment>
<evidence type="ECO:0000256" key="5">
    <source>
        <dbReference type="RuleBase" id="RU000716"/>
    </source>
</evidence>
<evidence type="ECO:0000313" key="10">
    <source>
        <dbReference type="Proteomes" id="UP001157034"/>
    </source>
</evidence>
<dbReference type="SUPFAM" id="SSF88659">
    <property type="entry name" value="Sigma3 and sigma4 domains of RNA polymerase sigma factors"/>
    <property type="match status" value="1"/>
</dbReference>
<keyword evidence="10" id="KW-1185">Reference proteome</keyword>
<dbReference type="Pfam" id="PF20239">
    <property type="entry name" value="DUF6596"/>
    <property type="match status" value="1"/>
</dbReference>
<feature type="domain" description="RNA polymerase sigma factor 70 region 4 type 2" evidence="7">
    <location>
        <begin position="118"/>
        <end position="169"/>
    </location>
</feature>
<evidence type="ECO:0000259" key="6">
    <source>
        <dbReference type="Pfam" id="PF04542"/>
    </source>
</evidence>
<dbReference type="InterPro" id="IPR013249">
    <property type="entry name" value="RNA_pol_sigma70_r4_t2"/>
</dbReference>
<dbReference type="EMBL" id="BSVB01000001">
    <property type="protein sequence ID" value="GMA93591.1"/>
    <property type="molecule type" value="Genomic_DNA"/>
</dbReference>
<dbReference type="InterPro" id="IPR013325">
    <property type="entry name" value="RNA_pol_sigma_r2"/>
</dbReference>
<evidence type="ECO:0000256" key="1">
    <source>
        <dbReference type="ARBA" id="ARBA00010641"/>
    </source>
</evidence>
<dbReference type="Pfam" id="PF04542">
    <property type="entry name" value="Sigma70_r2"/>
    <property type="match status" value="1"/>
</dbReference>
<dbReference type="InterPro" id="IPR046531">
    <property type="entry name" value="DUF6596"/>
</dbReference>
<dbReference type="InterPro" id="IPR000838">
    <property type="entry name" value="RNA_pol_sigma70_ECF_CS"/>
</dbReference>
<dbReference type="Pfam" id="PF08281">
    <property type="entry name" value="Sigma70_r4_2"/>
    <property type="match status" value="1"/>
</dbReference>
<keyword evidence="3 5" id="KW-0731">Sigma factor</keyword>
<sequence length="431" mass="46063">MDARASVAASGAVAAVWRIESARIVATLARVTGDFALAEDLAQDALAEALQTWPRDGVPDNPGAWLTAVAKRRAIDGWRRRARLEERHATLARDLTERADQWEQAPWQPIPDDVLRLIFTACHPVLAPEAQVALTLRVVGGLGSDEIAAAFLVSVPTIQARITRAKKTLSAAQVPFEVPDPSEWAERLGGVLAVLYSVFTEGYAATSGEGWVRDDLAREAIRLTRVLVQLVPREPEALGLLALMELQSSRFGARTDAAGEPILLPDQDRRRWDRSAIARGRGALRTLDATGRGRGAYGLQAAIAAVHAAAARYEETDWERIVLLYEALGRIAPGPVVALNHAVAVSMASGPAAALPMLEDLAAGGMLRDSHLLPAVRGEVLARLGRTDEARAELLRAADLAGNATRRRSLLAKALALGQRPGGASGADPKL</sequence>
<dbReference type="InterPro" id="IPR036388">
    <property type="entry name" value="WH-like_DNA-bd_sf"/>
</dbReference>
<feature type="domain" description="RNA polymerase sigma-70 region 2" evidence="6">
    <location>
        <begin position="23"/>
        <end position="83"/>
    </location>
</feature>
<name>A0ABQ6K476_9MICO</name>
<dbReference type="PANTHER" id="PTHR47756">
    <property type="entry name" value="BLL6612 PROTEIN-RELATED"/>
    <property type="match status" value="1"/>
</dbReference>
<dbReference type="InterPro" id="IPR014284">
    <property type="entry name" value="RNA_pol_sigma-70_dom"/>
</dbReference>
<proteinExistence type="inferred from homology"/>
<organism evidence="9 10">
    <name type="scientific">Pseudolysinimonas kribbensis</name>
    <dbReference type="NCBI Taxonomy" id="433641"/>
    <lineage>
        <taxon>Bacteria</taxon>
        <taxon>Bacillati</taxon>
        <taxon>Actinomycetota</taxon>
        <taxon>Actinomycetes</taxon>
        <taxon>Micrococcales</taxon>
        <taxon>Microbacteriaceae</taxon>
        <taxon>Pseudolysinimonas</taxon>
    </lineage>
</organism>
<dbReference type="PANTHER" id="PTHR47756:SF2">
    <property type="entry name" value="BLL6612 PROTEIN"/>
    <property type="match status" value="1"/>
</dbReference>
<evidence type="ECO:0000313" key="9">
    <source>
        <dbReference type="EMBL" id="GMA93591.1"/>
    </source>
</evidence>
<keyword evidence="4 5" id="KW-0804">Transcription</keyword>
<dbReference type="InterPro" id="IPR007627">
    <property type="entry name" value="RNA_pol_sigma70_r2"/>
</dbReference>
<gene>
    <name evidence="9" type="ORF">GCM10025881_04150</name>
</gene>
<dbReference type="Proteomes" id="UP001157034">
    <property type="component" value="Unassembled WGS sequence"/>
</dbReference>
<protein>
    <recommendedName>
        <fullName evidence="5">RNA polymerase sigma factor</fullName>
    </recommendedName>
</protein>
<dbReference type="Gene3D" id="1.10.10.10">
    <property type="entry name" value="Winged helix-like DNA-binding domain superfamily/Winged helix DNA-binding domain"/>
    <property type="match status" value="1"/>
</dbReference>
<keyword evidence="5" id="KW-0238">DNA-binding</keyword>